<dbReference type="Proteomes" id="UP000199687">
    <property type="component" value="Unassembled WGS sequence"/>
</dbReference>
<evidence type="ECO:0000313" key="1">
    <source>
        <dbReference type="EMBL" id="SER57160.1"/>
    </source>
</evidence>
<accession>A0A1H9Q9P4</accession>
<dbReference type="InterPro" id="IPR030910">
    <property type="entry name" value="SLAP_dom"/>
</dbReference>
<dbReference type="NCBIfam" id="TIGR04398">
    <property type="entry name" value="SLAP_DUP"/>
    <property type="match status" value="1"/>
</dbReference>
<dbReference type="RefSeq" id="WP_089740329.1">
    <property type="nucleotide sequence ID" value="NZ_FOGL01000006.1"/>
</dbReference>
<name>A0A1H9Q9P4_9BACI</name>
<organism evidence="1 2">
    <name type="scientific">Gracilibacillus ureilyticus</name>
    <dbReference type="NCBI Taxonomy" id="531814"/>
    <lineage>
        <taxon>Bacteria</taxon>
        <taxon>Bacillati</taxon>
        <taxon>Bacillota</taxon>
        <taxon>Bacilli</taxon>
        <taxon>Bacillales</taxon>
        <taxon>Bacillaceae</taxon>
        <taxon>Gracilibacillus</taxon>
    </lineage>
</organism>
<dbReference type="AlphaFoldDB" id="A0A1H9Q9P4"/>
<evidence type="ECO:0000313" key="2">
    <source>
        <dbReference type="Proteomes" id="UP000199687"/>
    </source>
</evidence>
<dbReference type="STRING" id="531814.SAMN04487944_10687"/>
<gene>
    <name evidence="1" type="ORF">SAMN04487944_10687</name>
</gene>
<proteinExistence type="predicted"/>
<keyword evidence="2" id="KW-1185">Reference proteome</keyword>
<reference evidence="1 2" key="1">
    <citation type="submission" date="2016-10" db="EMBL/GenBank/DDBJ databases">
        <authorList>
            <person name="de Groot N.N."/>
        </authorList>
    </citation>
    <scope>NUCLEOTIDE SEQUENCE [LARGE SCALE GENOMIC DNA]</scope>
    <source>
        <strain evidence="1 2">CGMCC 1.7727</strain>
    </source>
</reference>
<dbReference type="OrthoDB" id="1907642at2"/>
<sequence length="131" mass="15493">MQRLLLEDKWKKTISNQDLDIIEKVFNQTKTAEENEQIRIVPIRFAVNHRKDLLCITLIHNYAETNVDLTKVEINIRKNDEILASHLFEENRLQLDAKTSMPWTFIFPEDVIGKHDISGELSIDINYWKND</sequence>
<protein>
    <submittedName>
        <fullName evidence="1">SLAP domain-containing protein</fullName>
    </submittedName>
</protein>
<dbReference type="EMBL" id="FOGL01000006">
    <property type="protein sequence ID" value="SER57160.1"/>
    <property type="molecule type" value="Genomic_DNA"/>
</dbReference>